<organism evidence="3 4">
    <name type="scientific">Reichenbachiella faecimaris</name>
    <dbReference type="NCBI Taxonomy" id="692418"/>
    <lineage>
        <taxon>Bacteria</taxon>
        <taxon>Pseudomonadati</taxon>
        <taxon>Bacteroidota</taxon>
        <taxon>Cytophagia</taxon>
        <taxon>Cytophagales</taxon>
        <taxon>Reichenbachiellaceae</taxon>
        <taxon>Reichenbachiella</taxon>
    </lineage>
</organism>
<reference evidence="3 4" key="1">
    <citation type="submission" date="2017-04" db="EMBL/GenBank/DDBJ databases">
        <authorList>
            <person name="Afonso C.L."/>
            <person name="Miller P.J."/>
            <person name="Scott M.A."/>
            <person name="Spackman E."/>
            <person name="Goraichik I."/>
            <person name="Dimitrov K.M."/>
            <person name="Suarez D.L."/>
            <person name="Swayne D.E."/>
        </authorList>
    </citation>
    <scope>NUCLEOTIDE SEQUENCE [LARGE SCALE GENOMIC DNA]</scope>
    <source>
        <strain evidence="3 4">DSM 26133</strain>
    </source>
</reference>
<dbReference type="OrthoDB" id="1027451at2"/>
<dbReference type="STRING" id="692418.SAMN04488029_0517"/>
<dbReference type="InterPro" id="IPR029046">
    <property type="entry name" value="LolA/LolB/LppX"/>
</dbReference>
<dbReference type="PANTHER" id="PTHR35869:SF1">
    <property type="entry name" value="OUTER-MEMBRANE LIPOPROTEIN CARRIER PROTEIN"/>
    <property type="match status" value="1"/>
</dbReference>
<feature type="chain" id="PRO_5012280682" evidence="2">
    <location>
        <begin position="23"/>
        <end position="205"/>
    </location>
</feature>
<evidence type="ECO:0000256" key="1">
    <source>
        <dbReference type="ARBA" id="ARBA00022729"/>
    </source>
</evidence>
<evidence type="ECO:0000256" key="2">
    <source>
        <dbReference type="SAM" id="SignalP"/>
    </source>
</evidence>
<keyword evidence="4" id="KW-1185">Reference proteome</keyword>
<dbReference type="Pfam" id="PF03548">
    <property type="entry name" value="LolA"/>
    <property type="match status" value="1"/>
</dbReference>
<gene>
    <name evidence="3" type="ORF">SAMN04488029_0517</name>
</gene>
<keyword evidence="1 2" id="KW-0732">Signal</keyword>
<dbReference type="Gene3D" id="2.50.20.10">
    <property type="entry name" value="Lipoprotein localisation LolA/LolB/LppX"/>
    <property type="match status" value="1"/>
</dbReference>
<evidence type="ECO:0000313" key="3">
    <source>
        <dbReference type="EMBL" id="SMD32175.1"/>
    </source>
</evidence>
<feature type="signal peptide" evidence="2">
    <location>
        <begin position="1"/>
        <end position="22"/>
    </location>
</feature>
<dbReference type="InterPro" id="IPR004564">
    <property type="entry name" value="OM_lipoprot_carrier_LolA-like"/>
</dbReference>
<evidence type="ECO:0000313" key="4">
    <source>
        <dbReference type="Proteomes" id="UP000192472"/>
    </source>
</evidence>
<dbReference type="SUPFAM" id="SSF89392">
    <property type="entry name" value="Prokaryotic lipoproteins and lipoprotein localization factors"/>
    <property type="match status" value="1"/>
</dbReference>
<keyword evidence="3" id="KW-0449">Lipoprotein</keyword>
<proteinExistence type="predicted"/>
<dbReference type="EMBL" id="FWYF01000001">
    <property type="protein sequence ID" value="SMD32175.1"/>
    <property type="molecule type" value="Genomic_DNA"/>
</dbReference>
<sequence length="205" mass="23423">MKVIYKLVVLWLASLCIGESYGQDISQTEFINQIKNTKTEIESIASQFEQTLSLSVLASEQKSTGNFYYLNPGKLKWEQLDPSVYTLVINGDESYKIEGDKKKELAAGGIQVVGFKRFILGTMDGSIFNSDHFESSFRKENATWQVAMIPLKKALSRRFEKINLTFDQEKILLQQIVFLEPGGDTRTIRFFNHQINTLVDDSNFQ</sequence>
<dbReference type="CDD" id="cd16325">
    <property type="entry name" value="LolA"/>
    <property type="match status" value="1"/>
</dbReference>
<accession>A0A1W2G681</accession>
<dbReference type="AlphaFoldDB" id="A0A1W2G681"/>
<dbReference type="Proteomes" id="UP000192472">
    <property type="component" value="Unassembled WGS sequence"/>
</dbReference>
<protein>
    <submittedName>
        <fullName evidence="3">Outer membrane lipoprotein-sorting protein</fullName>
    </submittedName>
</protein>
<name>A0A1W2G681_REIFA</name>
<dbReference type="RefSeq" id="WP_084370854.1">
    <property type="nucleotide sequence ID" value="NZ_FWYF01000001.1"/>
</dbReference>
<dbReference type="PANTHER" id="PTHR35869">
    <property type="entry name" value="OUTER-MEMBRANE LIPOPROTEIN CARRIER PROTEIN"/>
    <property type="match status" value="1"/>
</dbReference>